<reference evidence="1 2" key="1">
    <citation type="journal article" date="2014" name="Genome Biol. Evol.">
        <title>The genome of the myxosporean Thelohanellus kitauei shows adaptations to nutrient acquisition within its fish host.</title>
        <authorList>
            <person name="Yang Y."/>
            <person name="Xiong J."/>
            <person name="Zhou Z."/>
            <person name="Huo F."/>
            <person name="Miao W."/>
            <person name="Ran C."/>
            <person name="Liu Y."/>
            <person name="Zhang J."/>
            <person name="Feng J."/>
            <person name="Wang M."/>
            <person name="Wang M."/>
            <person name="Wang L."/>
            <person name="Yao B."/>
        </authorList>
    </citation>
    <scope>NUCLEOTIDE SEQUENCE [LARGE SCALE GENOMIC DNA]</scope>
    <source>
        <strain evidence="1">Wuqing</strain>
    </source>
</reference>
<proteinExistence type="predicted"/>
<dbReference type="Proteomes" id="UP000031668">
    <property type="component" value="Unassembled WGS sequence"/>
</dbReference>
<gene>
    <name evidence="1" type="ORF">RF11_11716</name>
</gene>
<dbReference type="AlphaFoldDB" id="A0A0C2J4M6"/>
<organism evidence="1 2">
    <name type="scientific">Thelohanellus kitauei</name>
    <name type="common">Myxosporean</name>
    <dbReference type="NCBI Taxonomy" id="669202"/>
    <lineage>
        <taxon>Eukaryota</taxon>
        <taxon>Metazoa</taxon>
        <taxon>Cnidaria</taxon>
        <taxon>Myxozoa</taxon>
        <taxon>Myxosporea</taxon>
        <taxon>Bivalvulida</taxon>
        <taxon>Platysporina</taxon>
        <taxon>Myxobolidae</taxon>
        <taxon>Thelohanellus</taxon>
    </lineage>
</organism>
<sequence>MTGSRLPMAQASPGARLGVYEPITGKSIRGRPVSPAQLVWSTTRQMVVGRPTQMVNGGYNAKKIRKAATEKLRPGLGLNGIWIHVQRSSIRWPRAPHHPAPSGRPASWRSKSGCKLVVYYKT</sequence>
<dbReference type="EMBL" id="JWZT01001101">
    <property type="protein sequence ID" value="KII72789.1"/>
    <property type="molecule type" value="Genomic_DNA"/>
</dbReference>
<keyword evidence="2" id="KW-1185">Reference proteome</keyword>
<comment type="caution">
    <text evidence="1">The sequence shown here is derived from an EMBL/GenBank/DDBJ whole genome shotgun (WGS) entry which is preliminary data.</text>
</comment>
<name>A0A0C2J4M6_THEKT</name>
<accession>A0A0C2J4M6</accession>
<protein>
    <submittedName>
        <fullName evidence="1">Uncharacterized protein</fullName>
    </submittedName>
</protein>
<evidence type="ECO:0000313" key="2">
    <source>
        <dbReference type="Proteomes" id="UP000031668"/>
    </source>
</evidence>
<evidence type="ECO:0000313" key="1">
    <source>
        <dbReference type="EMBL" id="KII72789.1"/>
    </source>
</evidence>